<evidence type="ECO:0000256" key="5">
    <source>
        <dbReference type="ARBA" id="ARBA00023136"/>
    </source>
</evidence>
<evidence type="ECO:0000256" key="3">
    <source>
        <dbReference type="ARBA" id="ARBA00022692"/>
    </source>
</evidence>
<feature type="compositionally biased region" description="Polar residues" evidence="6">
    <location>
        <begin position="352"/>
        <end position="366"/>
    </location>
</feature>
<evidence type="ECO:0000256" key="6">
    <source>
        <dbReference type="SAM" id="MobiDB-lite"/>
    </source>
</evidence>
<dbReference type="GO" id="GO:0016020">
    <property type="term" value="C:membrane"/>
    <property type="evidence" value="ECO:0007669"/>
    <property type="project" value="UniProtKB-SubCell"/>
</dbReference>
<dbReference type="Proteomes" id="UP000284322">
    <property type="component" value="Unassembled WGS sequence"/>
</dbReference>
<evidence type="ECO:0000313" key="8">
    <source>
        <dbReference type="EMBL" id="RJX68135.1"/>
    </source>
</evidence>
<name>A0A419R313_9SPHN</name>
<organism evidence="8 9">
    <name type="scientific">Tsuneonella suprasediminis</name>
    <dbReference type="NCBI Taxonomy" id="2306996"/>
    <lineage>
        <taxon>Bacteria</taxon>
        <taxon>Pseudomonadati</taxon>
        <taxon>Pseudomonadota</taxon>
        <taxon>Alphaproteobacteria</taxon>
        <taxon>Sphingomonadales</taxon>
        <taxon>Erythrobacteraceae</taxon>
        <taxon>Tsuneonella</taxon>
    </lineage>
</organism>
<accession>A0A419R313</accession>
<reference evidence="8 9" key="1">
    <citation type="submission" date="2018-09" db="EMBL/GenBank/DDBJ databases">
        <title>Altererythrobacter sp.Ery1 and Ery12, the genome sequencing of novel strains in genus Alterythrobacter.</title>
        <authorList>
            <person name="Cheng H."/>
            <person name="Wu Y.-H."/>
            <person name="Fang C."/>
            <person name="Xu X.-W."/>
        </authorList>
    </citation>
    <scope>NUCLEOTIDE SEQUENCE [LARGE SCALE GENOMIC DNA]</scope>
    <source>
        <strain evidence="8 9">Ery12</strain>
    </source>
</reference>
<feature type="transmembrane region" description="Helical" evidence="7">
    <location>
        <begin position="44"/>
        <end position="67"/>
    </location>
</feature>
<feature type="transmembrane region" description="Helical" evidence="7">
    <location>
        <begin position="247"/>
        <end position="270"/>
    </location>
</feature>
<evidence type="ECO:0000256" key="2">
    <source>
        <dbReference type="ARBA" id="ARBA00007802"/>
    </source>
</evidence>
<keyword evidence="5 7" id="KW-0472">Membrane</keyword>
<dbReference type="InterPro" id="IPR007688">
    <property type="entry name" value="Conjugal_tfr_TrbL/VirB6"/>
</dbReference>
<comment type="subcellular location">
    <subcellularLocation>
        <location evidence="1">Membrane</location>
        <topology evidence="1">Multi-pass membrane protein</topology>
    </subcellularLocation>
</comment>
<evidence type="ECO:0000256" key="4">
    <source>
        <dbReference type="ARBA" id="ARBA00022989"/>
    </source>
</evidence>
<proteinExistence type="inferred from homology"/>
<evidence type="ECO:0000256" key="1">
    <source>
        <dbReference type="ARBA" id="ARBA00004141"/>
    </source>
</evidence>
<keyword evidence="9" id="KW-1185">Reference proteome</keyword>
<evidence type="ECO:0000313" key="9">
    <source>
        <dbReference type="Proteomes" id="UP000284322"/>
    </source>
</evidence>
<feature type="transmembrane region" description="Helical" evidence="7">
    <location>
        <begin position="79"/>
        <end position="96"/>
    </location>
</feature>
<keyword evidence="3 7" id="KW-0812">Transmembrane</keyword>
<dbReference type="AlphaFoldDB" id="A0A419R313"/>
<feature type="compositionally biased region" description="Low complexity" evidence="6">
    <location>
        <begin position="368"/>
        <end position="382"/>
    </location>
</feature>
<sequence>MSVACDQAAGNAAGGVAAALRAVDCIAGETTAQAFGRMFAPGGALLTVLTILLTLYVAFFAISLLLGRTSLGVRSLTPRMMLLGLVLTFVTSWVAYSRVVWNLAIGGPDELATIITGAQGSATQVFAQKIDVVFAAIQQAGQGGKADVSAFSPEGMMWLGAMLFLLGTVGVLVTARIALAVLVALGPIFVVMALFDGTRGLFTGWLKGVVMLAITPLFAVLAGSVMLELAVPVLAALVATPGQIDPQAAMAFFLIGAVHVALMIMVLKVAGTMVSGWRVFGLVPEKGADGRSAYTVPAPRVSAAVAPVQSAATQSASGAAERRIPVSAFATAPAANDSPSAGGVVRRDTVVINQAPASASGQQRGEPSSISRARGIGSRFRAPAPRKTENVK</sequence>
<dbReference type="GO" id="GO:0030255">
    <property type="term" value="P:protein secretion by the type IV secretion system"/>
    <property type="evidence" value="ECO:0007669"/>
    <property type="project" value="InterPro"/>
</dbReference>
<comment type="similarity">
    <text evidence="2">Belongs to the TrbL/VirB6 family.</text>
</comment>
<feature type="transmembrane region" description="Helical" evidence="7">
    <location>
        <begin position="161"/>
        <end position="194"/>
    </location>
</feature>
<dbReference type="Pfam" id="PF04610">
    <property type="entry name" value="TrbL"/>
    <property type="match status" value="1"/>
</dbReference>
<comment type="caution">
    <text evidence="8">The sequence shown here is derived from an EMBL/GenBank/DDBJ whole genome shotgun (WGS) entry which is preliminary data.</text>
</comment>
<dbReference type="OrthoDB" id="7400974at2"/>
<evidence type="ECO:0000256" key="7">
    <source>
        <dbReference type="SAM" id="Phobius"/>
    </source>
</evidence>
<keyword evidence="4 7" id="KW-1133">Transmembrane helix</keyword>
<gene>
    <name evidence="8" type="ORF">D6858_09485</name>
</gene>
<protein>
    <submittedName>
        <fullName evidence="8">Type VI secretion protein</fullName>
    </submittedName>
</protein>
<feature type="region of interest" description="Disordered" evidence="6">
    <location>
        <begin position="352"/>
        <end position="392"/>
    </location>
</feature>
<dbReference type="RefSeq" id="WP_120109346.1">
    <property type="nucleotide sequence ID" value="NZ_RAHJ01000018.1"/>
</dbReference>
<dbReference type="EMBL" id="RAHJ01000018">
    <property type="protein sequence ID" value="RJX68135.1"/>
    <property type="molecule type" value="Genomic_DNA"/>
</dbReference>